<evidence type="ECO:0000259" key="4">
    <source>
        <dbReference type="Pfam" id="PF13193"/>
    </source>
</evidence>
<organism evidence="5 6">
    <name type="scientific">Actinokineospora auranticolor</name>
    <dbReference type="NCBI Taxonomy" id="155976"/>
    <lineage>
        <taxon>Bacteria</taxon>
        <taxon>Bacillati</taxon>
        <taxon>Actinomycetota</taxon>
        <taxon>Actinomycetes</taxon>
        <taxon>Pseudonocardiales</taxon>
        <taxon>Pseudonocardiaceae</taxon>
        <taxon>Actinokineospora</taxon>
    </lineage>
</organism>
<dbReference type="Pfam" id="PF13193">
    <property type="entry name" value="AMP-binding_C"/>
    <property type="match status" value="1"/>
</dbReference>
<dbReference type="SUPFAM" id="SSF56801">
    <property type="entry name" value="Acetyl-CoA synthetase-like"/>
    <property type="match status" value="1"/>
</dbReference>
<dbReference type="InterPro" id="IPR000873">
    <property type="entry name" value="AMP-dep_synth/lig_dom"/>
</dbReference>
<dbReference type="EMBL" id="PTIX01000014">
    <property type="protein sequence ID" value="PPK65482.1"/>
    <property type="molecule type" value="Genomic_DNA"/>
</dbReference>
<protein>
    <submittedName>
        <fullName evidence="5">Long-chain acyl-CoA synthetase</fullName>
    </submittedName>
</protein>
<dbReference type="PANTHER" id="PTHR43201">
    <property type="entry name" value="ACYL-COA SYNTHETASE"/>
    <property type="match status" value="1"/>
</dbReference>
<reference evidence="5 6" key="1">
    <citation type="submission" date="2018-02" db="EMBL/GenBank/DDBJ databases">
        <title>Genomic Encyclopedia of Archaeal and Bacterial Type Strains, Phase II (KMG-II): from individual species to whole genera.</title>
        <authorList>
            <person name="Goeker M."/>
        </authorList>
    </citation>
    <scope>NUCLEOTIDE SEQUENCE [LARGE SCALE GENOMIC DNA]</scope>
    <source>
        <strain evidence="5 6">YU 961-1</strain>
    </source>
</reference>
<dbReference type="InterPro" id="IPR045851">
    <property type="entry name" value="AMP-bd_C_sf"/>
</dbReference>
<evidence type="ECO:0000256" key="1">
    <source>
        <dbReference type="ARBA" id="ARBA00006432"/>
    </source>
</evidence>
<dbReference type="Gene3D" id="3.40.50.12780">
    <property type="entry name" value="N-terminal domain of ligase-like"/>
    <property type="match status" value="1"/>
</dbReference>
<dbReference type="GO" id="GO:0006631">
    <property type="term" value="P:fatty acid metabolic process"/>
    <property type="evidence" value="ECO:0007669"/>
    <property type="project" value="TreeGrafter"/>
</dbReference>
<evidence type="ECO:0000259" key="3">
    <source>
        <dbReference type="Pfam" id="PF00501"/>
    </source>
</evidence>
<gene>
    <name evidence="5" type="ORF">CLV40_114134</name>
</gene>
<dbReference type="RefSeq" id="WP_181043699.1">
    <property type="nucleotide sequence ID" value="NZ_CP154825.1"/>
</dbReference>
<dbReference type="CDD" id="cd04433">
    <property type="entry name" value="AFD_class_I"/>
    <property type="match status" value="1"/>
</dbReference>
<evidence type="ECO:0000256" key="2">
    <source>
        <dbReference type="ARBA" id="ARBA00022598"/>
    </source>
</evidence>
<dbReference type="Gene3D" id="3.30.300.30">
    <property type="match status" value="1"/>
</dbReference>
<dbReference type="InterPro" id="IPR025110">
    <property type="entry name" value="AMP-bd_C"/>
</dbReference>
<keyword evidence="2" id="KW-0436">Ligase</keyword>
<dbReference type="InterPro" id="IPR042099">
    <property type="entry name" value="ANL_N_sf"/>
</dbReference>
<dbReference type="GO" id="GO:0031956">
    <property type="term" value="F:medium-chain fatty acid-CoA ligase activity"/>
    <property type="evidence" value="ECO:0007669"/>
    <property type="project" value="TreeGrafter"/>
</dbReference>
<feature type="domain" description="AMP-binding enzyme C-terminal" evidence="4">
    <location>
        <begin position="385"/>
        <end position="460"/>
    </location>
</feature>
<accession>A0A2S6GJS3</accession>
<dbReference type="PANTHER" id="PTHR43201:SF5">
    <property type="entry name" value="MEDIUM-CHAIN ACYL-COA LIGASE ACSF2, MITOCHONDRIAL"/>
    <property type="match status" value="1"/>
</dbReference>
<evidence type="ECO:0000313" key="6">
    <source>
        <dbReference type="Proteomes" id="UP000239203"/>
    </source>
</evidence>
<proteinExistence type="inferred from homology"/>
<comment type="caution">
    <text evidence="5">The sequence shown here is derived from an EMBL/GenBank/DDBJ whole genome shotgun (WGS) entry which is preliminary data.</text>
</comment>
<dbReference type="PROSITE" id="PS00455">
    <property type="entry name" value="AMP_BINDING"/>
    <property type="match status" value="1"/>
</dbReference>
<dbReference type="AlphaFoldDB" id="A0A2S6GJS3"/>
<name>A0A2S6GJS3_9PSEU</name>
<comment type="similarity">
    <text evidence="1">Belongs to the ATP-dependent AMP-binding enzyme family.</text>
</comment>
<feature type="domain" description="AMP-dependent synthetase/ligase" evidence="3">
    <location>
        <begin position="6"/>
        <end position="336"/>
    </location>
</feature>
<dbReference type="InterPro" id="IPR020845">
    <property type="entry name" value="AMP-binding_CS"/>
</dbReference>
<evidence type="ECO:0000313" key="5">
    <source>
        <dbReference type="EMBL" id="PPK65482.1"/>
    </source>
</evidence>
<keyword evidence="6" id="KW-1185">Reference proteome</keyword>
<sequence length="479" mass="50991">MTIAARFAAHAGDRPAVVSGDGATVDYAALLARARAFAHALGPEHAAGVALLADRRVEVLEVFLGAALAGVPVQVYDPAWSRAEVAAVLAETRPSLVFTGTDHDVPGVPLGGLRDWVASRPRAPHLPEVPDTAPFYVGFTSGSTGRPKAAVRAHRSWTRTFDRYDEEFGIGPDDHVLVPGSLGHSHFLFGAVHALAAGATLHLLPRFDPDLVLTRVREHPVTVLYLVPTMFEALVDHGRGHFPLVRTVLSAGAKWSPARRARSVELFPGADTAEVYGATELSLVSVLHGGTGPEDSVGRPVSGVELSVRGPGGTEVPPGEPGRVHVRSDMLFTRYLSPDDGSGPDADGFFTTGDIGRLDAGGHLHLLGRTRGMLVSGGVNVYPEEVEAALLRLGEVAEAAVVGLPDGYWGEVVCAAVRWRGAARLDLAALRDRAAEHLSRQKCPQRLFEFAALPHRPTGKVDRARVREMVLDRAGDTVR</sequence>
<dbReference type="Proteomes" id="UP000239203">
    <property type="component" value="Unassembled WGS sequence"/>
</dbReference>
<dbReference type="Pfam" id="PF00501">
    <property type="entry name" value="AMP-binding"/>
    <property type="match status" value="1"/>
</dbReference>